<dbReference type="PANTHER" id="PTHR32481">
    <property type="entry name" value="AMINOPEPTIDASE"/>
    <property type="match status" value="1"/>
</dbReference>
<dbReference type="PATRIC" id="fig|471514.4.peg.2382"/>
<evidence type="ECO:0000256" key="4">
    <source>
        <dbReference type="ARBA" id="ARBA00022723"/>
    </source>
</evidence>
<proteinExistence type="inferred from homology"/>
<feature type="binding site" evidence="8">
    <location>
        <position position="334"/>
    </location>
    <ligand>
        <name>Zn(2+)</name>
        <dbReference type="ChEBI" id="CHEBI:29105"/>
        <label>2</label>
    </ligand>
</feature>
<dbReference type="EMBL" id="LJCO01000052">
    <property type="protein sequence ID" value="KPV43335.1"/>
    <property type="molecule type" value="Genomic_DNA"/>
</dbReference>
<accession>A0A0P9CCP9</accession>
<dbReference type="Pfam" id="PF05343">
    <property type="entry name" value="Peptidase_M42"/>
    <property type="match status" value="1"/>
</dbReference>
<feature type="binding site" evidence="8">
    <location>
        <position position="234"/>
    </location>
    <ligand>
        <name>Zn(2+)</name>
        <dbReference type="ChEBI" id="CHEBI:29105"/>
        <label>2</label>
    </ligand>
</feature>
<name>A0A0P9CCP9_9BACL</name>
<dbReference type="GO" id="GO:0004177">
    <property type="term" value="F:aminopeptidase activity"/>
    <property type="evidence" value="ECO:0007669"/>
    <property type="project" value="UniProtKB-UniRule"/>
</dbReference>
<feature type="binding site" evidence="8">
    <location>
        <position position="199"/>
    </location>
    <ligand>
        <name>Zn(2+)</name>
        <dbReference type="ChEBI" id="CHEBI:29105"/>
        <label>1</label>
    </ligand>
</feature>
<dbReference type="SUPFAM" id="SSF101821">
    <property type="entry name" value="Aminopeptidase/glucanase lid domain"/>
    <property type="match status" value="1"/>
</dbReference>
<evidence type="ECO:0000256" key="7">
    <source>
        <dbReference type="PIRSR" id="PIRSR001123-1"/>
    </source>
</evidence>
<comment type="similarity">
    <text evidence="1 6">Belongs to the peptidase M42 family.</text>
</comment>
<dbReference type="Proteomes" id="UP000050482">
    <property type="component" value="Unassembled WGS sequence"/>
</dbReference>
<gene>
    <name evidence="9" type="ORF">AN477_12815</name>
</gene>
<dbReference type="PANTHER" id="PTHR32481:SF7">
    <property type="entry name" value="AMINOPEPTIDASE YHFE-RELATED"/>
    <property type="match status" value="1"/>
</dbReference>
<reference evidence="9 10" key="1">
    <citation type="submission" date="2015-09" db="EMBL/GenBank/DDBJ databases">
        <title>Draft genome sequence of Alicyclobacillus ferrooxydans DSM 22381.</title>
        <authorList>
            <person name="Hemp J."/>
        </authorList>
    </citation>
    <scope>NUCLEOTIDE SEQUENCE [LARGE SCALE GENOMIC DNA]</scope>
    <source>
        <strain evidence="9 10">TC-34</strain>
    </source>
</reference>
<dbReference type="STRING" id="471514.AN477_12815"/>
<protein>
    <submittedName>
        <fullName evidence="9">Peptidase M42</fullName>
    </submittedName>
</protein>
<dbReference type="SUPFAM" id="SSF53187">
    <property type="entry name" value="Zn-dependent exopeptidases"/>
    <property type="match status" value="1"/>
</dbReference>
<keyword evidence="10" id="KW-1185">Reference proteome</keyword>
<evidence type="ECO:0000256" key="8">
    <source>
        <dbReference type="PIRSR" id="PIRSR001123-2"/>
    </source>
</evidence>
<dbReference type="GO" id="GO:0046872">
    <property type="term" value="F:metal ion binding"/>
    <property type="evidence" value="ECO:0007669"/>
    <property type="project" value="UniProtKB-UniRule"/>
</dbReference>
<dbReference type="AlphaFoldDB" id="A0A0P9CCP9"/>
<dbReference type="PIRSF" id="PIRSF001123">
    <property type="entry name" value="PepA_GA"/>
    <property type="match status" value="1"/>
</dbReference>
<evidence type="ECO:0000256" key="2">
    <source>
        <dbReference type="ARBA" id="ARBA00022438"/>
    </source>
</evidence>
<evidence type="ECO:0000313" key="10">
    <source>
        <dbReference type="Proteomes" id="UP000050482"/>
    </source>
</evidence>
<dbReference type="InterPro" id="IPR008007">
    <property type="entry name" value="Peptidase_M42"/>
</dbReference>
<comment type="caution">
    <text evidence="9">The sequence shown here is derived from an EMBL/GenBank/DDBJ whole genome shotgun (WGS) entry which is preliminary data.</text>
</comment>
<feature type="binding site" evidence="8">
    <location>
        <position position="82"/>
    </location>
    <ligand>
        <name>Zn(2+)</name>
        <dbReference type="ChEBI" id="CHEBI:29105"/>
        <label>1</label>
    </ligand>
</feature>
<organism evidence="9 10">
    <name type="scientific">Alicyclobacillus ferrooxydans</name>
    <dbReference type="NCBI Taxonomy" id="471514"/>
    <lineage>
        <taxon>Bacteria</taxon>
        <taxon>Bacillati</taxon>
        <taxon>Bacillota</taxon>
        <taxon>Bacilli</taxon>
        <taxon>Bacillales</taxon>
        <taxon>Alicyclobacillaceae</taxon>
        <taxon>Alicyclobacillus</taxon>
    </lineage>
</organism>
<evidence type="ECO:0000256" key="5">
    <source>
        <dbReference type="ARBA" id="ARBA00022801"/>
    </source>
</evidence>
<feature type="active site" description="Proton acceptor" evidence="7">
    <location>
        <position position="233"/>
    </location>
</feature>
<keyword evidence="3" id="KW-0645">Protease</keyword>
<dbReference type="InterPro" id="IPR023367">
    <property type="entry name" value="Peptidase_M42_dom2"/>
</dbReference>
<dbReference type="GO" id="GO:0006508">
    <property type="term" value="P:proteolysis"/>
    <property type="evidence" value="ECO:0007669"/>
    <property type="project" value="UniProtKB-KW"/>
</dbReference>
<keyword evidence="5" id="KW-0378">Hydrolase</keyword>
<feature type="binding site" evidence="8">
    <location>
        <position position="199"/>
    </location>
    <ligand>
        <name>Zn(2+)</name>
        <dbReference type="ChEBI" id="CHEBI:29105"/>
        <label>2</label>
    </ligand>
</feature>
<keyword evidence="2" id="KW-0031">Aminopeptidase</keyword>
<keyword evidence="4 8" id="KW-0479">Metal-binding</keyword>
<dbReference type="CDD" id="cd05657">
    <property type="entry name" value="M42_glucanase_like"/>
    <property type="match status" value="1"/>
</dbReference>
<evidence type="ECO:0000313" key="9">
    <source>
        <dbReference type="EMBL" id="KPV43335.1"/>
    </source>
</evidence>
<feature type="binding site" evidence="8">
    <location>
        <position position="254"/>
    </location>
    <ligand>
        <name>Zn(2+)</name>
        <dbReference type="ChEBI" id="CHEBI:29105"/>
        <label>1</label>
    </ligand>
</feature>
<dbReference type="RefSeq" id="WP_054969561.1">
    <property type="nucleotide sequence ID" value="NZ_LJCO01000052.1"/>
</dbReference>
<dbReference type="InterPro" id="IPR051464">
    <property type="entry name" value="Peptidase_M42_aminopept"/>
</dbReference>
<evidence type="ECO:0000256" key="1">
    <source>
        <dbReference type="ARBA" id="ARBA00006272"/>
    </source>
</evidence>
<sequence length="362" mass="39586">MTKEGTELSSNTQKPTYLKELQTLLVRLLDTPSPTGDTREIIQLLERECESCGLTTRRNRKGGLLIDLPGRDTTKRRFITAHVDTLGAMVKEILPSGRLRLHKIGGYAWNTVEGEYCGVKTQDGAVITGTVILHNTSVHVNGEVEKTARNNDNIEVVLDAKVSTAEEAQALGVSVGDFVYWDPRIQVTESGFIKSRHLDDKASVAIVLQLLRELTASKTTLPYNVTVLISNNEEIGYGGNSNVPDDTVEYLAVDMGAIGDGQTTDEYCVSICAKDGSGPYHLGLRQHLVELAKANNLYYKVDIYPNYSSDASAAIRAGSDIVHGLIGPGVANSHAYERSHLEALENTYQLLYAYLLSETLQA</sequence>
<comment type="cofactor">
    <cofactor evidence="8">
        <name>a divalent metal cation</name>
        <dbReference type="ChEBI" id="CHEBI:60240"/>
    </cofactor>
    <text evidence="8">Binds 2 divalent metal cations per subunit.</text>
</comment>
<dbReference type="Gene3D" id="3.40.630.10">
    <property type="entry name" value="Zn peptidases"/>
    <property type="match status" value="1"/>
</dbReference>
<dbReference type="Gene3D" id="2.40.30.40">
    <property type="entry name" value="Peptidase M42, domain 2"/>
    <property type="match status" value="1"/>
</dbReference>
<dbReference type="OrthoDB" id="361940at2"/>
<evidence type="ECO:0000256" key="6">
    <source>
        <dbReference type="PIRNR" id="PIRNR001123"/>
    </source>
</evidence>
<evidence type="ECO:0000256" key="3">
    <source>
        <dbReference type="ARBA" id="ARBA00022670"/>
    </source>
</evidence>